<evidence type="ECO:0000256" key="7">
    <source>
        <dbReference type="ARBA" id="ARBA00023004"/>
    </source>
</evidence>
<comment type="cofactor">
    <cofactor evidence="1">
        <name>[4Fe-4S] cluster</name>
        <dbReference type="ChEBI" id="CHEBI:49883"/>
    </cofactor>
</comment>
<keyword evidence="10" id="KW-0963">Cytoplasm</keyword>
<reference evidence="13" key="1">
    <citation type="submission" date="2015-08" db="EMBL/GenBank/DDBJ databases">
        <title>Comparative genomics of the Campylobacter concisus group.</title>
        <authorList>
            <person name="Miller W.G."/>
            <person name="Yee E."/>
            <person name="Chapman M.H."/>
            <person name="Huynh S."/>
            <person name="Bono J.L."/>
            <person name="On S.L.W."/>
            <person name="St Leger J."/>
            <person name="Foster G."/>
            <person name="Parker C.T."/>
        </authorList>
    </citation>
    <scope>NUCLEOTIDE SEQUENCE [LARGE SCALE GENOMIC DNA]</scope>
    <source>
        <strain evidence="13">ATCC 33237</strain>
    </source>
</reference>
<comment type="function">
    <text evidence="10">Probably acts as a heme chaperone, transferring heme to an unknown acceptor. Binds one molecule of heme per monomer, possibly covalently. Binds 1 [4Fe-4S] cluster. The cluster is coordinated with 3 cysteines and an exchangeable S-adenosyl-L-methionine.</text>
</comment>
<comment type="subcellular location">
    <subcellularLocation>
        <location evidence="10">Cytoplasm</location>
    </subcellularLocation>
</comment>
<dbReference type="InterPro" id="IPR013785">
    <property type="entry name" value="Aldolase_TIM"/>
</dbReference>
<dbReference type="Pfam" id="PF04055">
    <property type="entry name" value="Radical_SAM"/>
    <property type="match status" value="1"/>
</dbReference>
<evidence type="ECO:0000256" key="5">
    <source>
        <dbReference type="ARBA" id="ARBA00022691"/>
    </source>
</evidence>
<keyword evidence="7 10" id="KW-0408">Iron</keyword>
<evidence type="ECO:0000256" key="10">
    <source>
        <dbReference type="RuleBase" id="RU364116"/>
    </source>
</evidence>
<sequence length="348" mass="38978">MQVYIHVPFCESKCPYCAFGSSDDEFNKVSAYFKALCLDLNFQLKSQNVKEISTIFFGGGTPSAVNAKLYDEIFSILAPLCTPTTEITLEANPNSANLAWLKHVKNLGANRISFGAQSFFEDKLKFLGRIHSREQIFKAVENAGAAGFSNINLDLIYDTKFDTKKRLLAETENLKSLAITHLSAYSLTLEENTPFAGKKSYKKDSDSLAKFMIEQIGLAGFGQYEISNYGQICKHNLGYWQGKNYIGVGAFSVGFVNGTRYYAKNSIDAYISQPTYREKEILNESELVREHIFLGLRSIVGVEAGRLSEAQKKRANLLVENKKLDIKNGKFYNPNFLLSDEIALFIEG</sequence>
<dbReference type="InterPro" id="IPR007197">
    <property type="entry name" value="rSAM"/>
</dbReference>
<dbReference type="GO" id="GO:0004109">
    <property type="term" value="F:coproporphyrinogen oxidase activity"/>
    <property type="evidence" value="ECO:0007669"/>
    <property type="project" value="InterPro"/>
</dbReference>
<organism evidence="12 13">
    <name type="scientific">Campylobacter concisus</name>
    <dbReference type="NCBI Taxonomy" id="199"/>
    <lineage>
        <taxon>Bacteria</taxon>
        <taxon>Pseudomonadati</taxon>
        <taxon>Campylobacterota</taxon>
        <taxon>Epsilonproteobacteria</taxon>
        <taxon>Campylobacterales</taxon>
        <taxon>Campylobacteraceae</taxon>
        <taxon>Campylobacter</taxon>
    </lineage>
</organism>
<evidence type="ECO:0000313" key="12">
    <source>
        <dbReference type="EMBL" id="ALF47979.1"/>
    </source>
</evidence>
<dbReference type="SFLD" id="SFLDF00562">
    <property type="entry name" value="HemN-like__clustered_with_heat"/>
    <property type="match status" value="1"/>
</dbReference>
<evidence type="ECO:0000259" key="11">
    <source>
        <dbReference type="PROSITE" id="PS51918"/>
    </source>
</evidence>
<proteinExistence type="inferred from homology"/>
<name>A0A0M4SV21_9BACT</name>
<dbReference type="GO" id="GO:0051539">
    <property type="term" value="F:4 iron, 4 sulfur cluster binding"/>
    <property type="evidence" value="ECO:0007669"/>
    <property type="project" value="UniProtKB-UniRule"/>
</dbReference>
<keyword evidence="5 10" id="KW-0949">S-adenosyl-L-methionine</keyword>
<dbReference type="InterPro" id="IPR034505">
    <property type="entry name" value="Coproporphyrinogen-III_oxidase"/>
</dbReference>
<dbReference type="SFLD" id="SFLDS00029">
    <property type="entry name" value="Radical_SAM"/>
    <property type="match status" value="1"/>
</dbReference>
<evidence type="ECO:0000256" key="4">
    <source>
        <dbReference type="ARBA" id="ARBA00022617"/>
    </source>
</evidence>
<feature type="domain" description="Radical SAM core" evidence="11">
    <location>
        <begin position="1"/>
        <end position="219"/>
    </location>
</feature>
<dbReference type="RefSeq" id="WP_054196930.1">
    <property type="nucleotide sequence ID" value="NZ_CP012541.1"/>
</dbReference>
<dbReference type="SUPFAM" id="SSF102114">
    <property type="entry name" value="Radical SAM enzymes"/>
    <property type="match status" value="1"/>
</dbReference>
<evidence type="ECO:0000256" key="9">
    <source>
        <dbReference type="ARBA" id="ARBA00023186"/>
    </source>
</evidence>
<evidence type="ECO:0000256" key="8">
    <source>
        <dbReference type="ARBA" id="ARBA00023014"/>
    </source>
</evidence>
<protein>
    <recommendedName>
        <fullName evidence="3 10">Heme chaperone HemW</fullName>
    </recommendedName>
</protein>
<dbReference type="SFLD" id="SFLDG01065">
    <property type="entry name" value="anaerobic_coproporphyrinogen-I"/>
    <property type="match status" value="1"/>
</dbReference>
<dbReference type="KEGG" id="ccoc:CCON33237_1319"/>
<dbReference type="GO" id="GO:0046872">
    <property type="term" value="F:metal ion binding"/>
    <property type="evidence" value="ECO:0007669"/>
    <property type="project" value="UniProtKB-UniRule"/>
</dbReference>
<dbReference type="EMBL" id="CP012541">
    <property type="protein sequence ID" value="ALF47979.1"/>
    <property type="molecule type" value="Genomic_DNA"/>
</dbReference>
<accession>A0A0M4SV21</accession>
<dbReference type="GO" id="GO:0005737">
    <property type="term" value="C:cytoplasm"/>
    <property type="evidence" value="ECO:0007669"/>
    <property type="project" value="UniProtKB-SubCell"/>
</dbReference>
<evidence type="ECO:0000256" key="2">
    <source>
        <dbReference type="ARBA" id="ARBA00006100"/>
    </source>
</evidence>
<dbReference type="PANTHER" id="PTHR13932">
    <property type="entry name" value="COPROPORPHYRINIGEN III OXIDASE"/>
    <property type="match status" value="1"/>
</dbReference>
<evidence type="ECO:0000256" key="6">
    <source>
        <dbReference type="ARBA" id="ARBA00022723"/>
    </source>
</evidence>
<keyword evidence="9 10" id="KW-0143">Chaperone</keyword>
<dbReference type="PANTHER" id="PTHR13932:SF5">
    <property type="entry name" value="RADICAL S-ADENOSYL METHIONINE DOMAIN-CONTAINING PROTEIN 1, MITOCHONDRIAL"/>
    <property type="match status" value="1"/>
</dbReference>
<dbReference type="AlphaFoldDB" id="A0A0M4SV21"/>
<dbReference type="InterPro" id="IPR004559">
    <property type="entry name" value="HemW-like"/>
</dbReference>
<keyword evidence="4 10" id="KW-0349">Heme</keyword>
<dbReference type="Proteomes" id="UP000066049">
    <property type="component" value="Chromosome"/>
</dbReference>
<keyword evidence="10" id="KW-0004">4Fe-4S</keyword>
<keyword evidence="6 10" id="KW-0479">Metal-binding</keyword>
<dbReference type="PROSITE" id="PS51918">
    <property type="entry name" value="RADICAL_SAM"/>
    <property type="match status" value="1"/>
</dbReference>
<keyword evidence="8 10" id="KW-0411">Iron-sulfur</keyword>
<dbReference type="PATRIC" id="fig|199.248.peg.1362"/>
<evidence type="ECO:0000256" key="3">
    <source>
        <dbReference type="ARBA" id="ARBA00017228"/>
    </source>
</evidence>
<gene>
    <name evidence="12" type="primary">hemN3</name>
    <name evidence="12" type="ORF">CCON33237_1319</name>
</gene>
<dbReference type="GeneID" id="28662996"/>
<comment type="similarity">
    <text evidence="2">Belongs to the anaerobic coproporphyrinogen-III oxidase family. HemW subfamily.</text>
</comment>
<dbReference type="Gene3D" id="3.20.20.70">
    <property type="entry name" value="Aldolase class I"/>
    <property type="match status" value="1"/>
</dbReference>
<dbReference type="InterPro" id="IPR058240">
    <property type="entry name" value="rSAM_sf"/>
</dbReference>
<dbReference type="NCBIfam" id="TIGR00539">
    <property type="entry name" value="hemN_rel"/>
    <property type="match status" value="1"/>
</dbReference>
<dbReference type="GO" id="GO:0006779">
    <property type="term" value="P:porphyrin-containing compound biosynthetic process"/>
    <property type="evidence" value="ECO:0007669"/>
    <property type="project" value="InterPro"/>
</dbReference>
<keyword evidence="12" id="KW-0560">Oxidoreductase</keyword>
<evidence type="ECO:0000313" key="13">
    <source>
        <dbReference type="Proteomes" id="UP000066049"/>
    </source>
</evidence>
<evidence type="ECO:0000256" key="1">
    <source>
        <dbReference type="ARBA" id="ARBA00001966"/>
    </source>
</evidence>
<dbReference type="InterPro" id="IPR006638">
    <property type="entry name" value="Elp3/MiaA/NifB-like_rSAM"/>
</dbReference>
<dbReference type="SMART" id="SM00729">
    <property type="entry name" value="Elp3"/>
    <property type="match status" value="1"/>
</dbReference>